<feature type="domain" description="Peptidase M1 leukotriene A4 hydrolase/aminopeptidase C-terminal" evidence="15">
    <location>
        <begin position="469"/>
        <end position="607"/>
    </location>
</feature>
<dbReference type="SUPFAM" id="SSF63737">
    <property type="entry name" value="Leukotriene A4 hydrolase N-terminal domain"/>
    <property type="match status" value="1"/>
</dbReference>
<evidence type="ECO:0000256" key="2">
    <source>
        <dbReference type="ARBA" id="ARBA00004496"/>
    </source>
</evidence>
<feature type="binding site" evidence="13">
    <location>
        <begin position="144"/>
        <end position="146"/>
    </location>
    <ligand>
        <name>a peptide</name>
        <dbReference type="ChEBI" id="CHEBI:60466"/>
    </ligand>
</feature>
<dbReference type="PANTHER" id="PTHR45726">
    <property type="entry name" value="LEUKOTRIENE A-4 HYDROLASE"/>
    <property type="match status" value="1"/>
</dbReference>
<evidence type="ECO:0000256" key="12">
    <source>
        <dbReference type="PIRSR" id="PIRSR634015-1"/>
    </source>
</evidence>
<name>A0A935C9F4_9BACT</name>
<dbReference type="InterPro" id="IPR016024">
    <property type="entry name" value="ARM-type_fold"/>
</dbReference>
<evidence type="ECO:0000256" key="8">
    <source>
        <dbReference type="ARBA" id="ARBA00022723"/>
    </source>
</evidence>
<evidence type="ECO:0000256" key="11">
    <source>
        <dbReference type="ARBA" id="ARBA00023049"/>
    </source>
</evidence>
<dbReference type="InterPro" id="IPR015211">
    <property type="entry name" value="Peptidase_M1_C"/>
</dbReference>
<dbReference type="Gene3D" id="1.10.390.10">
    <property type="entry name" value="Neutral Protease Domain 2"/>
    <property type="match status" value="1"/>
</dbReference>
<comment type="cofactor">
    <cofactor evidence="14">
        <name>Zn(2+)</name>
        <dbReference type="ChEBI" id="CHEBI:29105"/>
    </cofactor>
    <text evidence="14">Binds 1 zinc ion per subunit.</text>
</comment>
<comment type="caution">
    <text evidence="16">The sequence shown here is derived from an EMBL/GenBank/DDBJ whole genome shotgun (WGS) entry which is preliminary data.</text>
</comment>
<dbReference type="PRINTS" id="PR00756">
    <property type="entry name" value="ALADIPTASE"/>
</dbReference>
<keyword evidence="11" id="KW-0482">Metalloprotease</keyword>
<dbReference type="SUPFAM" id="SSF48371">
    <property type="entry name" value="ARM repeat"/>
    <property type="match status" value="1"/>
</dbReference>
<protein>
    <recommendedName>
        <fullName evidence="5">Aminopeptidase N</fullName>
        <ecNumber evidence="4">3.4.11.2</ecNumber>
    </recommendedName>
</protein>
<comment type="similarity">
    <text evidence="3">Belongs to the peptidase M1 family.</text>
</comment>
<comment type="catalytic activity">
    <reaction evidence="1">
        <text>Release of an N-terminal amino acid, Xaa-|-Yaa- from a peptide, amide or arylamide. Xaa is preferably Ala, but may be most amino acids including Pro (slow action). When a terminal hydrophobic residue is followed by a prolyl residue, the two may be released as an intact Xaa-Pro dipeptide.</text>
        <dbReference type="EC" id="3.4.11.2"/>
    </reaction>
</comment>
<evidence type="ECO:0000256" key="1">
    <source>
        <dbReference type="ARBA" id="ARBA00000098"/>
    </source>
</evidence>
<dbReference type="GO" id="GO:0016285">
    <property type="term" value="F:alanyl aminopeptidase activity"/>
    <property type="evidence" value="ECO:0007669"/>
    <property type="project" value="UniProtKB-EC"/>
</dbReference>
<dbReference type="PANTHER" id="PTHR45726:SF3">
    <property type="entry name" value="LEUKOTRIENE A-4 HYDROLASE"/>
    <property type="match status" value="1"/>
</dbReference>
<feature type="binding site" evidence="14">
    <location>
        <position position="323"/>
    </location>
    <ligand>
        <name>Zn(2+)</name>
        <dbReference type="ChEBI" id="CHEBI:29105"/>
        <note>catalytic</note>
    </ligand>
</feature>
<dbReference type="EC" id="3.4.11.2" evidence="4"/>
<feature type="active site" description="Proton acceptor" evidence="12">
    <location>
        <position position="301"/>
    </location>
</feature>
<dbReference type="InterPro" id="IPR045357">
    <property type="entry name" value="Aminopeptidase_N-like_N"/>
</dbReference>
<evidence type="ECO:0000259" key="15">
    <source>
        <dbReference type="SMART" id="SM01263"/>
    </source>
</evidence>
<dbReference type="CDD" id="cd09599">
    <property type="entry name" value="M1_LTA4H"/>
    <property type="match status" value="1"/>
</dbReference>
<evidence type="ECO:0000313" key="17">
    <source>
        <dbReference type="Proteomes" id="UP000611723"/>
    </source>
</evidence>
<feature type="binding site" evidence="14">
    <location>
        <position position="300"/>
    </location>
    <ligand>
        <name>Zn(2+)</name>
        <dbReference type="ChEBI" id="CHEBI:29105"/>
        <note>catalytic</note>
    </ligand>
</feature>
<sequence>MNNRTKEGQLVQKTDLLVNDPHSFARPQVAKITHLNWEAEVSFERKVITAKAVFTIQASKKAGEIIFDTKNLKIHKVLSNDSLPIANFRFGKGNDIMGMPLIIPIDKNTQSVAIYYETTNTSEALQWLEPEQTAGKQHPFLFTQSQAILCRSWIPIQDSPAIRFSYSAKVKVPENFMALMSAENPQKIDTTGNYQFEMQQAIPAYLMALAVGNLTFDSTGSRTGVYAEPVTIEKAKYELEDMASMLETAESLYGAYRWDRFDVLFLPPSFPFGGMENPRLTFATPTILAGDKSLTSLIAHELAHSWSGNLVTNATWNDFWLNEGFTVYFENRIIEAMYGKDYADMLALISYRDLQSEIDSLIKEGKASDTHLKLNLEGRNPDEGMTSIAYDKGFFFLKTLEQLAGRERFDTFLNKYFDDHAFQSMHTQAFILYLEQYLFGKYNIEIPENFISEWLYEEGMPEGFVEPVSKRFNKVDSVLIDWLKGEQVDSLSNMEWSTHEWLHFLQQLPDSAGVNEMRKLDAEMSFTESGNSEILMEWFLLALRNNYFVAYPKIEEFLVETGRRKLVMPLYAEMIKTSQGRRMALNIYQKARPNYHFVTYHSLDKLLKE</sequence>
<dbReference type="AlphaFoldDB" id="A0A935C9F4"/>
<dbReference type="GO" id="GO:0006508">
    <property type="term" value="P:proteolysis"/>
    <property type="evidence" value="ECO:0007669"/>
    <property type="project" value="UniProtKB-KW"/>
</dbReference>
<dbReference type="GO" id="GO:0008270">
    <property type="term" value="F:zinc ion binding"/>
    <property type="evidence" value="ECO:0007669"/>
    <property type="project" value="InterPro"/>
</dbReference>
<dbReference type="Gene3D" id="2.60.40.1730">
    <property type="entry name" value="tricorn interacting facor f3 domain"/>
    <property type="match status" value="1"/>
</dbReference>
<dbReference type="Pfam" id="PF17900">
    <property type="entry name" value="Peptidase_M1_N"/>
    <property type="match status" value="1"/>
</dbReference>
<evidence type="ECO:0000256" key="4">
    <source>
        <dbReference type="ARBA" id="ARBA00012564"/>
    </source>
</evidence>
<evidence type="ECO:0000256" key="7">
    <source>
        <dbReference type="ARBA" id="ARBA00022670"/>
    </source>
</evidence>
<dbReference type="EMBL" id="JAEQBW010000005">
    <property type="protein sequence ID" value="MBK6265959.1"/>
    <property type="molecule type" value="Genomic_DNA"/>
</dbReference>
<gene>
    <name evidence="16" type="ORF">JKA74_13030</name>
</gene>
<dbReference type="Gene3D" id="1.25.40.320">
    <property type="entry name" value="Peptidase M1, leukotriene A4 hydrolase/aminopeptidase C-terminal domain"/>
    <property type="match status" value="1"/>
</dbReference>
<dbReference type="InterPro" id="IPR034015">
    <property type="entry name" value="M1_LTA4H"/>
</dbReference>
<dbReference type="RefSeq" id="WP_201431632.1">
    <property type="nucleotide sequence ID" value="NZ_JAEQBW010000005.1"/>
</dbReference>
<dbReference type="GO" id="GO:0005737">
    <property type="term" value="C:cytoplasm"/>
    <property type="evidence" value="ECO:0007669"/>
    <property type="project" value="UniProtKB-SubCell"/>
</dbReference>
<evidence type="ECO:0000256" key="9">
    <source>
        <dbReference type="ARBA" id="ARBA00022801"/>
    </source>
</evidence>
<keyword evidence="8 14" id="KW-0479">Metal-binding</keyword>
<evidence type="ECO:0000256" key="3">
    <source>
        <dbReference type="ARBA" id="ARBA00010136"/>
    </source>
</evidence>
<comment type="subcellular location">
    <subcellularLocation>
        <location evidence="2">Cytoplasm</location>
    </subcellularLocation>
</comment>
<evidence type="ECO:0000256" key="6">
    <source>
        <dbReference type="ARBA" id="ARBA00022490"/>
    </source>
</evidence>
<dbReference type="InterPro" id="IPR014782">
    <property type="entry name" value="Peptidase_M1_dom"/>
</dbReference>
<dbReference type="InterPro" id="IPR049980">
    <property type="entry name" value="LTA4H_cat"/>
</dbReference>
<feature type="binding site" evidence="14">
    <location>
        <position position="304"/>
    </location>
    <ligand>
        <name>Zn(2+)</name>
        <dbReference type="ChEBI" id="CHEBI:29105"/>
        <note>catalytic</note>
    </ligand>
</feature>
<evidence type="ECO:0000256" key="5">
    <source>
        <dbReference type="ARBA" id="ARBA00015611"/>
    </source>
</evidence>
<dbReference type="Pfam" id="PF09127">
    <property type="entry name" value="Leuk-A4-hydro_C"/>
    <property type="match status" value="1"/>
</dbReference>
<dbReference type="FunFam" id="3.30.2010.30:FF:000001">
    <property type="entry name" value="Leukotriene A(4) hydrolase"/>
    <property type="match status" value="1"/>
</dbReference>
<keyword evidence="7" id="KW-0645">Protease</keyword>
<dbReference type="InterPro" id="IPR001930">
    <property type="entry name" value="Peptidase_M1"/>
</dbReference>
<evidence type="ECO:0000256" key="13">
    <source>
        <dbReference type="PIRSR" id="PIRSR634015-2"/>
    </source>
</evidence>
<keyword evidence="9" id="KW-0378">Hydrolase</keyword>
<reference evidence="16" key="1">
    <citation type="submission" date="2021-01" db="EMBL/GenBank/DDBJ databases">
        <title>Marivirga aurantiaca sp. nov., isolated from intertidal surface sediments.</title>
        <authorList>
            <person name="Zhang M."/>
        </authorList>
    </citation>
    <scope>NUCLEOTIDE SEQUENCE</scope>
    <source>
        <strain evidence="16">S37H4</strain>
    </source>
</reference>
<evidence type="ECO:0000256" key="10">
    <source>
        <dbReference type="ARBA" id="ARBA00022833"/>
    </source>
</evidence>
<feature type="binding site" evidence="13">
    <location>
        <begin position="271"/>
        <end position="276"/>
    </location>
    <ligand>
        <name>a peptide</name>
        <dbReference type="ChEBI" id="CHEBI:60466"/>
    </ligand>
</feature>
<proteinExistence type="inferred from homology"/>
<evidence type="ECO:0000256" key="14">
    <source>
        <dbReference type="PIRSR" id="PIRSR634015-3"/>
    </source>
</evidence>
<keyword evidence="10 14" id="KW-0862">Zinc</keyword>
<dbReference type="InterPro" id="IPR038502">
    <property type="entry name" value="M1_LTA-4_hydro/amino_C_sf"/>
</dbReference>
<dbReference type="SUPFAM" id="SSF55486">
    <property type="entry name" value="Metalloproteases ('zincins'), catalytic domain"/>
    <property type="match status" value="1"/>
</dbReference>
<dbReference type="InterPro" id="IPR042097">
    <property type="entry name" value="Aminopeptidase_N-like_N_sf"/>
</dbReference>
<dbReference type="SMART" id="SM01263">
    <property type="entry name" value="Leuk-A4-hydro_C"/>
    <property type="match status" value="1"/>
</dbReference>
<feature type="active site" description="Proton donor" evidence="12">
    <location>
        <position position="390"/>
    </location>
</feature>
<feature type="binding site" evidence="13">
    <location>
        <begin position="563"/>
        <end position="565"/>
    </location>
    <ligand>
        <name>a peptide</name>
        <dbReference type="ChEBI" id="CHEBI:60466"/>
    </ligand>
</feature>
<dbReference type="Gene3D" id="3.30.2010.30">
    <property type="match status" value="1"/>
</dbReference>
<keyword evidence="17" id="KW-1185">Reference proteome</keyword>
<evidence type="ECO:0000313" key="16">
    <source>
        <dbReference type="EMBL" id="MBK6265959.1"/>
    </source>
</evidence>
<keyword evidence="6" id="KW-0963">Cytoplasm</keyword>
<organism evidence="16 17">
    <name type="scientific">Marivirga aurantiaca</name>
    <dbReference type="NCBI Taxonomy" id="2802615"/>
    <lineage>
        <taxon>Bacteria</taxon>
        <taxon>Pseudomonadati</taxon>
        <taxon>Bacteroidota</taxon>
        <taxon>Cytophagia</taxon>
        <taxon>Cytophagales</taxon>
        <taxon>Marivirgaceae</taxon>
        <taxon>Marivirga</taxon>
    </lineage>
</organism>
<dbReference type="GO" id="GO:0008237">
    <property type="term" value="F:metallopeptidase activity"/>
    <property type="evidence" value="ECO:0007669"/>
    <property type="project" value="UniProtKB-KW"/>
</dbReference>
<dbReference type="Pfam" id="PF01433">
    <property type="entry name" value="Peptidase_M1"/>
    <property type="match status" value="1"/>
</dbReference>
<dbReference type="InterPro" id="IPR027268">
    <property type="entry name" value="Peptidase_M4/M1_CTD_sf"/>
</dbReference>
<dbReference type="Proteomes" id="UP000611723">
    <property type="component" value="Unassembled WGS sequence"/>
</dbReference>
<accession>A0A935C9F4</accession>